<keyword evidence="2" id="KW-1185">Reference proteome</keyword>
<proteinExistence type="predicted"/>
<dbReference type="Proteomes" id="UP001497522">
    <property type="component" value="Chromosome 6"/>
</dbReference>
<evidence type="ECO:0000313" key="1">
    <source>
        <dbReference type="EMBL" id="CAK9878362.1"/>
    </source>
</evidence>
<sequence length="159" mass="17037">MAFDGLIMLGGAWVSSIAGVFRKPDAVMHKRRSKESLTAARVLPLHPSFPEAAVKAIKHGKAFKQHEEDAVDVELQTWFKANPSSSCLYMSAAAAGVEKICFKDRLLATCLKCGGPTYNGVPICHACQVFGSRDDVNDYKRLLVGPSVGLCAAVSKALA</sequence>
<accession>A0ABP1BQP6</accession>
<organism evidence="1 2">
    <name type="scientific">Sphagnum jensenii</name>
    <dbReference type="NCBI Taxonomy" id="128206"/>
    <lineage>
        <taxon>Eukaryota</taxon>
        <taxon>Viridiplantae</taxon>
        <taxon>Streptophyta</taxon>
        <taxon>Embryophyta</taxon>
        <taxon>Bryophyta</taxon>
        <taxon>Sphagnophytina</taxon>
        <taxon>Sphagnopsida</taxon>
        <taxon>Sphagnales</taxon>
        <taxon>Sphagnaceae</taxon>
        <taxon>Sphagnum</taxon>
    </lineage>
</organism>
<reference evidence="1" key="1">
    <citation type="submission" date="2024-03" db="EMBL/GenBank/DDBJ databases">
        <authorList>
            <consortium name="ELIXIR-Norway"/>
            <consortium name="Elixir Norway"/>
        </authorList>
    </citation>
    <scope>NUCLEOTIDE SEQUENCE</scope>
</reference>
<gene>
    <name evidence="1" type="ORF">CSSPJE1EN2_LOCUS20148</name>
</gene>
<name>A0ABP1BQP6_9BRYO</name>
<protein>
    <submittedName>
        <fullName evidence="1">Uncharacterized protein</fullName>
    </submittedName>
</protein>
<dbReference type="EMBL" id="OZ023707">
    <property type="protein sequence ID" value="CAK9878362.1"/>
    <property type="molecule type" value="Genomic_DNA"/>
</dbReference>
<evidence type="ECO:0000313" key="2">
    <source>
        <dbReference type="Proteomes" id="UP001497522"/>
    </source>
</evidence>